<sequence length="398" mass="42115">MEDASNVDAAAARSTPAGSRQNSTMVARPGSVRTSTTTPSRKPSAVGPSRKGSAAGTGGGGAPDEAGRRSSRKSSTMMQNNAESLAQRASLLADNNADVLAQRASILAENNAEILAEKASMLAENTADVLAQRASMLAESSAVALADTAAVLAEGSTDALAKRASAIAENNSMFAPNGVELDFSSSRLLPAQRSSMKRQSEVLPDSVLDAARANLRRASELDASRRASSMGFPSSKRPSALALPYSLQESKDPSRKSSTMRPSLDMAGTSRKSSAMTTDPRLGSGLLLDQLLEKLEALEHEIMETKRSSQLANHGSFNMGDDVGIDEQQQFEYNSPETGSAPVPMRGFSEYGRKFSSLPPGIPLEPRGGSRSSTRSGSSRGSRSDWQRKPPPWKRLRI</sequence>
<reference evidence="2 4" key="1">
    <citation type="journal article" date="2008" name="Science">
        <title>The Physcomitrella genome reveals evolutionary insights into the conquest of land by plants.</title>
        <authorList>
            <person name="Rensing S."/>
            <person name="Lang D."/>
            <person name="Zimmer A."/>
            <person name="Terry A."/>
            <person name="Salamov A."/>
            <person name="Shapiro H."/>
            <person name="Nishiyama T."/>
            <person name="Perroud P.-F."/>
            <person name="Lindquist E."/>
            <person name="Kamisugi Y."/>
            <person name="Tanahashi T."/>
            <person name="Sakakibara K."/>
            <person name="Fujita T."/>
            <person name="Oishi K."/>
            <person name="Shin-I T."/>
            <person name="Kuroki Y."/>
            <person name="Toyoda A."/>
            <person name="Suzuki Y."/>
            <person name="Hashimoto A."/>
            <person name="Yamaguchi K."/>
            <person name="Sugano A."/>
            <person name="Kohara Y."/>
            <person name="Fujiyama A."/>
            <person name="Anterola A."/>
            <person name="Aoki S."/>
            <person name="Ashton N."/>
            <person name="Barbazuk W.B."/>
            <person name="Barker E."/>
            <person name="Bennetzen J."/>
            <person name="Bezanilla M."/>
            <person name="Blankenship R."/>
            <person name="Cho S.H."/>
            <person name="Dutcher S."/>
            <person name="Estelle M."/>
            <person name="Fawcett J.A."/>
            <person name="Gundlach H."/>
            <person name="Hanada K."/>
            <person name="Heyl A."/>
            <person name="Hicks K.A."/>
            <person name="Hugh J."/>
            <person name="Lohr M."/>
            <person name="Mayer K."/>
            <person name="Melkozernov A."/>
            <person name="Murata T."/>
            <person name="Nelson D."/>
            <person name="Pils B."/>
            <person name="Prigge M."/>
            <person name="Reiss B."/>
            <person name="Renner T."/>
            <person name="Rombauts S."/>
            <person name="Rushton P."/>
            <person name="Sanderfoot A."/>
            <person name="Schween G."/>
            <person name="Shiu S.-H."/>
            <person name="Stueber K."/>
            <person name="Theodoulou F.L."/>
            <person name="Tu H."/>
            <person name="Van de Peer Y."/>
            <person name="Verrier P.J."/>
            <person name="Waters E."/>
            <person name="Wood A."/>
            <person name="Yang L."/>
            <person name="Cove D."/>
            <person name="Cuming A."/>
            <person name="Hasebe M."/>
            <person name="Lucas S."/>
            <person name="Mishler D.B."/>
            <person name="Reski R."/>
            <person name="Grigoriev I."/>
            <person name="Quatrano R.S."/>
            <person name="Boore J.L."/>
        </authorList>
    </citation>
    <scope>NUCLEOTIDE SEQUENCE [LARGE SCALE GENOMIC DNA]</scope>
    <source>
        <strain evidence="3 4">cv. Gransden 2004</strain>
    </source>
</reference>
<dbReference type="InParanoid" id="A0A2K1J2G3"/>
<protein>
    <submittedName>
        <fullName evidence="2 3">Uncharacterized protein</fullName>
    </submittedName>
</protein>
<reference evidence="3" key="3">
    <citation type="submission" date="2020-12" db="UniProtKB">
        <authorList>
            <consortium name="EnsemblPlants"/>
        </authorList>
    </citation>
    <scope>IDENTIFICATION</scope>
</reference>
<dbReference type="Proteomes" id="UP000006727">
    <property type="component" value="Chromosome 17"/>
</dbReference>
<evidence type="ECO:0000256" key="1">
    <source>
        <dbReference type="SAM" id="MobiDB-lite"/>
    </source>
</evidence>
<name>A0A2K1J2G3_PHYPA</name>
<feature type="region of interest" description="Disordered" evidence="1">
    <location>
        <begin position="331"/>
        <end position="398"/>
    </location>
</feature>
<feature type="compositionally biased region" description="Polar residues" evidence="1">
    <location>
        <begin position="16"/>
        <end position="25"/>
    </location>
</feature>
<feature type="compositionally biased region" description="Low complexity" evidence="1">
    <location>
        <begin position="367"/>
        <end position="381"/>
    </location>
</feature>
<dbReference type="EMBL" id="ABEU02000017">
    <property type="protein sequence ID" value="PNR35718.1"/>
    <property type="molecule type" value="Genomic_DNA"/>
</dbReference>
<feature type="region of interest" description="Disordered" evidence="1">
    <location>
        <begin position="1"/>
        <end position="80"/>
    </location>
</feature>
<feature type="compositionally biased region" description="Low complexity" evidence="1">
    <location>
        <begin position="28"/>
        <end position="44"/>
    </location>
</feature>
<keyword evidence="4" id="KW-1185">Reference proteome</keyword>
<proteinExistence type="predicted"/>
<reference evidence="2 4" key="2">
    <citation type="journal article" date="2018" name="Plant J.">
        <title>The Physcomitrella patens chromosome-scale assembly reveals moss genome structure and evolution.</title>
        <authorList>
            <person name="Lang D."/>
            <person name="Ullrich K.K."/>
            <person name="Murat F."/>
            <person name="Fuchs J."/>
            <person name="Jenkins J."/>
            <person name="Haas F.B."/>
            <person name="Piednoel M."/>
            <person name="Gundlach H."/>
            <person name="Van Bel M."/>
            <person name="Meyberg R."/>
            <person name="Vives C."/>
            <person name="Morata J."/>
            <person name="Symeonidi A."/>
            <person name="Hiss M."/>
            <person name="Muchero W."/>
            <person name="Kamisugi Y."/>
            <person name="Saleh O."/>
            <person name="Blanc G."/>
            <person name="Decker E.L."/>
            <person name="van Gessel N."/>
            <person name="Grimwood J."/>
            <person name="Hayes R.D."/>
            <person name="Graham S.W."/>
            <person name="Gunter L.E."/>
            <person name="McDaniel S.F."/>
            <person name="Hoernstein S.N.W."/>
            <person name="Larsson A."/>
            <person name="Li F.W."/>
            <person name="Perroud P.F."/>
            <person name="Phillips J."/>
            <person name="Ranjan P."/>
            <person name="Rokshar D.S."/>
            <person name="Rothfels C.J."/>
            <person name="Schneider L."/>
            <person name="Shu S."/>
            <person name="Stevenson D.W."/>
            <person name="Thummler F."/>
            <person name="Tillich M."/>
            <person name="Villarreal Aguilar J.C."/>
            <person name="Widiez T."/>
            <person name="Wong G.K."/>
            <person name="Wymore A."/>
            <person name="Zhang Y."/>
            <person name="Zimmer A.D."/>
            <person name="Quatrano R.S."/>
            <person name="Mayer K.F.X."/>
            <person name="Goodstein D."/>
            <person name="Casacuberta J.M."/>
            <person name="Vandepoele K."/>
            <person name="Reski R."/>
            <person name="Cuming A.C."/>
            <person name="Tuskan G.A."/>
            <person name="Maumus F."/>
            <person name="Salse J."/>
            <person name="Schmutz J."/>
            <person name="Rensing S.A."/>
        </authorList>
    </citation>
    <scope>NUCLEOTIDE SEQUENCE [LARGE SCALE GENOMIC DNA]</scope>
    <source>
        <strain evidence="3 4">cv. Gransden 2004</strain>
    </source>
</reference>
<dbReference type="AlphaFoldDB" id="A0A2K1J2G3"/>
<evidence type="ECO:0000313" key="2">
    <source>
        <dbReference type="EMBL" id="PNR35718.1"/>
    </source>
</evidence>
<evidence type="ECO:0000313" key="4">
    <source>
        <dbReference type="Proteomes" id="UP000006727"/>
    </source>
</evidence>
<organism evidence="2">
    <name type="scientific">Physcomitrium patens</name>
    <name type="common">Spreading-leaved earth moss</name>
    <name type="synonym">Physcomitrella patens</name>
    <dbReference type="NCBI Taxonomy" id="3218"/>
    <lineage>
        <taxon>Eukaryota</taxon>
        <taxon>Viridiplantae</taxon>
        <taxon>Streptophyta</taxon>
        <taxon>Embryophyta</taxon>
        <taxon>Bryophyta</taxon>
        <taxon>Bryophytina</taxon>
        <taxon>Bryopsida</taxon>
        <taxon>Funariidae</taxon>
        <taxon>Funariales</taxon>
        <taxon>Funariaceae</taxon>
        <taxon>Physcomitrium</taxon>
    </lineage>
</organism>
<dbReference type="EnsemblPlants" id="Pp3c17_2090V3.1">
    <property type="protein sequence ID" value="Pp3c17_2090V3.1"/>
    <property type="gene ID" value="Pp3c17_2090"/>
</dbReference>
<dbReference type="Gramene" id="Pp3c17_2090V3.1">
    <property type="protein sequence ID" value="Pp3c17_2090V3.1"/>
    <property type="gene ID" value="Pp3c17_2090"/>
</dbReference>
<feature type="region of interest" description="Disordered" evidence="1">
    <location>
        <begin position="218"/>
        <end position="278"/>
    </location>
</feature>
<gene>
    <name evidence="2" type="ORF">PHYPA_021568</name>
</gene>
<evidence type="ECO:0000313" key="3">
    <source>
        <dbReference type="EnsemblPlants" id="Pp3c17_2090V3.1"/>
    </source>
</evidence>
<dbReference type="PaxDb" id="3218-PP1S344_14V6.1"/>
<accession>A0A2K1J2G3</accession>